<dbReference type="EMBL" id="BPLR01013119">
    <property type="protein sequence ID" value="GIY58866.1"/>
    <property type="molecule type" value="Genomic_DNA"/>
</dbReference>
<dbReference type="AlphaFoldDB" id="A0AAV4UM34"/>
<feature type="compositionally biased region" description="Low complexity" evidence="1">
    <location>
        <begin position="51"/>
        <end position="60"/>
    </location>
</feature>
<evidence type="ECO:0000256" key="1">
    <source>
        <dbReference type="SAM" id="MobiDB-lite"/>
    </source>
</evidence>
<gene>
    <name evidence="2" type="ORF">CEXT_191931</name>
</gene>
<proteinExistence type="predicted"/>
<sequence length="76" mass="8391">MPGSCEFNSSSSNLISSLRNFRFQNKSKSYQPPSSVDNLSKKDSGVPVPDSTSSKNSKTVSKNKKIAKKINQQHQM</sequence>
<name>A0AAV4UM34_CAEEX</name>
<accession>A0AAV4UM34</accession>
<feature type="region of interest" description="Disordered" evidence="1">
    <location>
        <begin position="25"/>
        <end position="76"/>
    </location>
</feature>
<feature type="compositionally biased region" description="Polar residues" evidence="1">
    <location>
        <begin position="25"/>
        <end position="38"/>
    </location>
</feature>
<reference evidence="2 3" key="1">
    <citation type="submission" date="2021-06" db="EMBL/GenBank/DDBJ databases">
        <title>Caerostris extrusa draft genome.</title>
        <authorList>
            <person name="Kono N."/>
            <person name="Arakawa K."/>
        </authorList>
    </citation>
    <scope>NUCLEOTIDE SEQUENCE [LARGE SCALE GENOMIC DNA]</scope>
</reference>
<comment type="caution">
    <text evidence="2">The sequence shown here is derived from an EMBL/GenBank/DDBJ whole genome shotgun (WGS) entry which is preliminary data.</text>
</comment>
<protein>
    <submittedName>
        <fullName evidence="2">Uncharacterized protein</fullName>
    </submittedName>
</protein>
<evidence type="ECO:0000313" key="2">
    <source>
        <dbReference type="EMBL" id="GIY58866.1"/>
    </source>
</evidence>
<keyword evidence="3" id="KW-1185">Reference proteome</keyword>
<dbReference type="Proteomes" id="UP001054945">
    <property type="component" value="Unassembled WGS sequence"/>
</dbReference>
<organism evidence="2 3">
    <name type="scientific">Caerostris extrusa</name>
    <name type="common">Bark spider</name>
    <name type="synonym">Caerostris bankana</name>
    <dbReference type="NCBI Taxonomy" id="172846"/>
    <lineage>
        <taxon>Eukaryota</taxon>
        <taxon>Metazoa</taxon>
        <taxon>Ecdysozoa</taxon>
        <taxon>Arthropoda</taxon>
        <taxon>Chelicerata</taxon>
        <taxon>Arachnida</taxon>
        <taxon>Araneae</taxon>
        <taxon>Araneomorphae</taxon>
        <taxon>Entelegynae</taxon>
        <taxon>Araneoidea</taxon>
        <taxon>Araneidae</taxon>
        <taxon>Caerostris</taxon>
    </lineage>
</organism>
<evidence type="ECO:0000313" key="3">
    <source>
        <dbReference type="Proteomes" id="UP001054945"/>
    </source>
</evidence>